<reference evidence="2 3" key="1">
    <citation type="submission" date="2021-06" db="EMBL/GenBank/DDBJ databases">
        <authorList>
            <person name="Palmer J.M."/>
        </authorList>
    </citation>
    <scope>NUCLEOTIDE SEQUENCE [LARGE SCALE GENOMIC DNA]</scope>
    <source>
        <strain evidence="2 3">AS_MEX2019</strain>
        <tissue evidence="2">Muscle</tissue>
    </source>
</reference>
<dbReference type="Proteomes" id="UP001469553">
    <property type="component" value="Unassembled WGS sequence"/>
</dbReference>
<feature type="transmembrane region" description="Helical" evidence="1">
    <location>
        <begin position="20"/>
        <end position="42"/>
    </location>
</feature>
<evidence type="ECO:0000313" key="2">
    <source>
        <dbReference type="EMBL" id="MEQ2306788.1"/>
    </source>
</evidence>
<accession>A0ABV0ZKL7</accession>
<evidence type="ECO:0000313" key="3">
    <source>
        <dbReference type="Proteomes" id="UP001469553"/>
    </source>
</evidence>
<keyword evidence="1" id="KW-0472">Membrane</keyword>
<comment type="caution">
    <text evidence="2">The sequence shown here is derived from an EMBL/GenBank/DDBJ whole genome shotgun (WGS) entry which is preliminary data.</text>
</comment>
<dbReference type="EMBL" id="JAHRIP010066559">
    <property type="protein sequence ID" value="MEQ2306788.1"/>
    <property type="molecule type" value="Genomic_DNA"/>
</dbReference>
<gene>
    <name evidence="2" type="ORF">AMECASPLE_011858</name>
</gene>
<proteinExistence type="predicted"/>
<feature type="non-terminal residue" evidence="2">
    <location>
        <position position="156"/>
    </location>
</feature>
<evidence type="ECO:0000256" key="1">
    <source>
        <dbReference type="SAM" id="Phobius"/>
    </source>
</evidence>
<keyword evidence="3" id="KW-1185">Reference proteome</keyword>
<name>A0ABV0ZKL7_9TELE</name>
<protein>
    <submittedName>
        <fullName evidence="2">Uncharacterized protein</fullName>
    </submittedName>
</protein>
<keyword evidence="1" id="KW-0812">Transmembrane</keyword>
<keyword evidence="1" id="KW-1133">Transmembrane helix</keyword>
<organism evidence="2 3">
    <name type="scientific">Ameca splendens</name>
    <dbReference type="NCBI Taxonomy" id="208324"/>
    <lineage>
        <taxon>Eukaryota</taxon>
        <taxon>Metazoa</taxon>
        <taxon>Chordata</taxon>
        <taxon>Craniata</taxon>
        <taxon>Vertebrata</taxon>
        <taxon>Euteleostomi</taxon>
        <taxon>Actinopterygii</taxon>
        <taxon>Neopterygii</taxon>
        <taxon>Teleostei</taxon>
        <taxon>Neoteleostei</taxon>
        <taxon>Acanthomorphata</taxon>
        <taxon>Ovalentaria</taxon>
        <taxon>Atherinomorphae</taxon>
        <taxon>Cyprinodontiformes</taxon>
        <taxon>Goodeidae</taxon>
        <taxon>Ameca</taxon>
    </lineage>
</organism>
<sequence>MTDNYRDSTGTCLLSTLNLYLSFVCVCVCVYVCVCTCVYECVTGGRPVGGKMQEVCLSSSTCIRHSMFFPFRGEVSCVCMCVGVFVCVCQSRRSHWAADFQEPLQQKQALCVSCSHTPLSQDTHTHTHIHRPLAYSFSPCRFPQRLSLCLQLSRCF</sequence>